<dbReference type="GO" id="GO:0003841">
    <property type="term" value="F:1-acylglycerol-3-phosphate O-acyltransferase activity"/>
    <property type="evidence" value="ECO:0007669"/>
    <property type="project" value="TreeGrafter"/>
</dbReference>
<dbReference type="PANTHER" id="PTHR10434:SF64">
    <property type="entry name" value="1-ACYL-SN-GLYCEROL-3-PHOSPHATE ACYLTRANSFERASE-RELATED"/>
    <property type="match status" value="1"/>
</dbReference>
<dbReference type="GO" id="GO:0006654">
    <property type="term" value="P:phosphatidic acid biosynthetic process"/>
    <property type="evidence" value="ECO:0007669"/>
    <property type="project" value="TreeGrafter"/>
</dbReference>
<dbReference type="PANTHER" id="PTHR10434">
    <property type="entry name" value="1-ACYL-SN-GLYCEROL-3-PHOSPHATE ACYLTRANSFERASE"/>
    <property type="match status" value="1"/>
</dbReference>
<comment type="pathway">
    <text evidence="1">Lipid metabolism.</text>
</comment>
<keyword evidence="4" id="KW-0443">Lipid metabolism</keyword>
<evidence type="ECO:0000256" key="5">
    <source>
        <dbReference type="ARBA" id="ARBA00023315"/>
    </source>
</evidence>
<reference evidence="8" key="1">
    <citation type="journal article" date="2014" name="Int. J. Syst. Evol. Microbiol.">
        <title>Complete genome sequence of Corynebacterium casei LMG S-19264T (=DSM 44701T), isolated from a smear-ripened cheese.</title>
        <authorList>
            <consortium name="US DOE Joint Genome Institute (JGI-PGF)"/>
            <person name="Walter F."/>
            <person name="Albersmeier A."/>
            <person name="Kalinowski J."/>
            <person name="Ruckert C."/>
        </authorList>
    </citation>
    <scope>NUCLEOTIDE SEQUENCE</scope>
    <source>
        <strain evidence="8">CGMCC 4.7308</strain>
    </source>
</reference>
<evidence type="ECO:0000256" key="1">
    <source>
        <dbReference type="ARBA" id="ARBA00005189"/>
    </source>
</evidence>
<dbReference type="SUPFAM" id="SSF69593">
    <property type="entry name" value="Glycerol-3-phosphate (1)-acyltransferase"/>
    <property type="match status" value="1"/>
</dbReference>
<name>A0A917WBS0_9ACTN</name>
<keyword evidence="3" id="KW-0808">Transferase</keyword>
<keyword evidence="6" id="KW-1133">Transmembrane helix</keyword>
<dbReference type="RefSeq" id="WP_188939963.1">
    <property type="nucleotide sequence ID" value="NZ_BMNA01000001.1"/>
</dbReference>
<evidence type="ECO:0000256" key="2">
    <source>
        <dbReference type="ARBA" id="ARBA00022516"/>
    </source>
</evidence>
<keyword evidence="2" id="KW-0444">Lipid biosynthesis</keyword>
<accession>A0A917WBS0</accession>
<dbReference type="AlphaFoldDB" id="A0A917WBS0"/>
<evidence type="ECO:0000256" key="6">
    <source>
        <dbReference type="SAM" id="Phobius"/>
    </source>
</evidence>
<keyword evidence="6" id="KW-0812">Transmembrane</keyword>
<comment type="caution">
    <text evidence="8">The sequence shown here is derived from an EMBL/GenBank/DDBJ whole genome shotgun (WGS) entry which is preliminary data.</text>
</comment>
<dbReference type="EMBL" id="BMNA01000001">
    <property type="protein sequence ID" value="GGL89338.1"/>
    <property type="molecule type" value="Genomic_DNA"/>
</dbReference>
<dbReference type="InterPro" id="IPR002123">
    <property type="entry name" value="Plipid/glycerol_acylTrfase"/>
</dbReference>
<dbReference type="Proteomes" id="UP000655208">
    <property type="component" value="Unassembled WGS sequence"/>
</dbReference>
<evidence type="ECO:0000256" key="3">
    <source>
        <dbReference type="ARBA" id="ARBA00022679"/>
    </source>
</evidence>
<evidence type="ECO:0000256" key="4">
    <source>
        <dbReference type="ARBA" id="ARBA00023098"/>
    </source>
</evidence>
<feature type="transmembrane region" description="Helical" evidence="6">
    <location>
        <begin position="33"/>
        <end position="55"/>
    </location>
</feature>
<dbReference type="SMART" id="SM00563">
    <property type="entry name" value="PlsC"/>
    <property type="match status" value="1"/>
</dbReference>
<dbReference type="CDD" id="cd07989">
    <property type="entry name" value="LPLAT_AGPAT-like"/>
    <property type="match status" value="1"/>
</dbReference>
<sequence length="323" mass="33824">MTEHCAEMRCAAACVAAPTPRAPLGTRVRRRTALTAALLAGGAAIVLVALLPGYGRPHRTGRVLQHASRWVLAALGVRVRCTGRPRAGASLVVGNHVSFLDVLALAACGPMRPVAKQDVASWPFVGGLARRTGTLFLRRDTWAELPDLVRAATAALRAGHRVQVFPEGTTRCGRSLGTFRRAAFQAAMDAAAVVSPVALRYTDGTGARSAAAPFVGDETLLQALRRVVAAPRLELHVQWLRPVPAIPATGHPATDRRRLASAVESAVARALGQDVVRSAPVRPSRPVAVGLPVADGAERVGAAEVLELAACAARSRPPVLQSA</sequence>
<reference evidence="8" key="2">
    <citation type="submission" date="2020-09" db="EMBL/GenBank/DDBJ databases">
        <authorList>
            <person name="Sun Q."/>
            <person name="Zhou Y."/>
        </authorList>
    </citation>
    <scope>NUCLEOTIDE SEQUENCE</scope>
    <source>
        <strain evidence="8">CGMCC 4.7308</strain>
    </source>
</reference>
<feature type="domain" description="Phospholipid/glycerol acyltransferase" evidence="7">
    <location>
        <begin position="90"/>
        <end position="202"/>
    </location>
</feature>
<evidence type="ECO:0000259" key="7">
    <source>
        <dbReference type="SMART" id="SM00563"/>
    </source>
</evidence>
<keyword evidence="6" id="KW-0472">Membrane</keyword>
<evidence type="ECO:0000313" key="9">
    <source>
        <dbReference type="Proteomes" id="UP000655208"/>
    </source>
</evidence>
<evidence type="ECO:0000313" key="8">
    <source>
        <dbReference type="EMBL" id="GGL89338.1"/>
    </source>
</evidence>
<keyword evidence="9" id="KW-1185">Reference proteome</keyword>
<keyword evidence="5" id="KW-0012">Acyltransferase</keyword>
<protein>
    <recommendedName>
        <fullName evidence="7">Phospholipid/glycerol acyltransferase domain-containing protein</fullName>
    </recommendedName>
</protein>
<gene>
    <name evidence="8" type="ORF">GCM10011594_06150</name>
</gene>
<dbReference type="Pfam" id="PF01553">
    <property type="entry name" value="Acyltransferase"/>
    <property type="match status" value="1"/>
</dbReference>
<organism evidence="8 9">
    <name type="scientific">Nakamurella endophytica</name>
    <dbReference type="NCBI Taxonomy" id="1748367"/>
    <lineage>
        <taxon>Bacteria</taxon>
        <taxon>Bacillati</taxon>
        <taxon>Actinomycetota</taxon>
        <taxon>Actinomycetes</taxon>
        <taxon>Nakamurellales</taxon>
        <taxon>Nakamurellaceae</taxon>
        <taxon>Nakamurella</taxon>
    </lineage>
</organism>
<proteinExistence type="predicted"/>